<gene>
    <name evidence="2" type="ORF">C8A03DRAFT_35608</name>
</gene>
<feature type="compositionally biased region" description="Basic and acidic residues" evidence="1">
    <location>
        <begin position="253"/>
        <end position="264"/>
    </location>
</feature>
<feature type="compositionally biased region" description="Polar residues" evidence="1">
    <location>
        <begin position="124"/>
        <end position="136"/>
    </location>
</feature>
<dbReference type="AlphaFoldDB" id="A0AAN7C8U5"/>
<dbReference type="EMBL" id="MU860189">
    <property type="protein sequence ID" value="KAK4236498.1"/>
    <property type="molecule type" value="Genomic_DNA"/>
</dbReference>
<feature type="region of interest" description="Disordered" evidence="1">
    <location>
        <begin position="1"/>
        <end position="70"/>
    </location>
</feature>
<comment type="caution">
    <text evidence="2">The sequence shown here is derived from an EMBL/GenBank/DDBJ whole genome shotgun (WGS) entry which is preliminary data.</text>
</comment>
<proteinExistence type="predicted"/>
<protein>
    <submittedName>
        <fullName evidence="2">Uncharacterized protein</fullName>
    </submittedName>
</protein>
<feature type="region of interest" description="Disordered" evidence="1">
    <location>
        <begin position="99"/>
        <end position="185"/>
    </location>
</feature>
<reference evidence="2" key="2">
    <citation type="submission" date="2023-05" db="EMBL/GenBank/DDBJ databases">
        <authorList>
            <consortium name="Lawrence Berkeley National Laboratory"/>
            <person name="Steindorff A."/>
            <person name="Hensen N."/>
            <person name="Bonometti L."/>
            <person name="Westerberg I."/>
            <person name="Brannstrom I.O."/>
            <person name="Guillou S."/>
            <person name="Cros-Aarteil S."/>
            <person name="Calhoun S."/>
            <person name="Haridas S."/>
            <person name="Kuo A."/>
            <person name="Mondo S."/>
            <person name="Pangilinan J."/>
            <person name="Riley R."/>
            <person name="Labutti K."/>
            <person name="Andreopoulos B."/>
            <person name="Lipzen A."/>
            <person name="Chen C."/>
            <person name="Yanf M."/>
            <person name="Daum C."/>
            <person name="Ng V."/>
            <person name="Clum A."/>
            <person name="Ohm R."/>
            <person name="Martin F."/>
            <person name="Silar P."/>
            <person name="Natvig D."/>
            <person name="Lalanne C."/>
            <person name="Gautier V."/>
            <person name="Ament-Velasquez S.L."/>
            <person name="Kruys A."/>
            <person name="Hutchinson M.I."/>
            <person name="Powell A.J."/>
            <person name="Barry K."/>
            <person name="Miller A.N."/>
            <person name="Grigoriev I.V."/>
            <person name="Debuchy R."/>
            <person name="Gladieux P."/>
            <person name="Thoren M.H."/>
            <person name="Johannesson H."/>
        </authorList>
    </citation>
    <scope>NUCLEOTIDE SEQUENCE</scope>
    <source>
        <strain evidence="2">CBS 532.94</strain>
    </source>
</reference>
<dbReference type="Proteomes" id="UP001303760">
    <property type="component" value="Unassembled WGS sequence"/>
</dbReference>
<accession>A0AAN7C8U5</accession>
<reference evidence="2" key="1">
    <citation type="journal article" date="2023" name="Mol. Phylogenet. Evol.">
        <title>Genome-scale phylogeny and comparative genomics of the fungal order Sordariales.</title>
        <authorList>
            <person name="Hensen N."/>
            <person name="Bonometti L."/>
            <person name="Westerberg I."/>
            <person name="Brannstrom I.O."/>
            <person name="Guillou S."/>
            <person name="Cros-Aarteil S."/>
            <person name="Calhoun S."/>
            <person name="Haridas S."/>
            <person name="Kuo A."/>
            <person name="Mondo S."/>
            <person name="Pangilinan J."/>
            <person name="Riley R."/>
            <person name="LaButti K."/>
            <person name="Andreopoulos B."/>
            <person name="Lipzen A."/>
            <person name="Chen C."/>
            <person name="Yan M."/>
            <person name="Daum C."/>
            <person name="Ng V."/>
            <person name="Clum A."/>
            <person name="Steindorff A."/>
            <person name="Ohm R.A."/>
            <person name="Martin F."/>
            <person name="Silar P."/>
            <person name="Natvig D.O."/>
            <person name="Lalanne C."/>
            <person name="Gautier V."/>
            <person name="Ament-Velasquez S.L."/>
            <person name="Kruys A."/>
            <person name="Hutchinson M.I."/>
            <person name="Powell A.J."/>
            <person name="Barry K."/>
            <person name="Miller A.N."/>
            <person name="Grigoriev I.V."/>
            <person name="Debuchy R."/>
            <person name="Gladieux P."/>
            <person name="Hiltunen Thoren M."/>
            <person name="Johannesson H."/>
        </authorList>
    </citation>
    <scope>NUCLEOTIDE SEQUENCE</scope>
    <source>
        <strain evidence="2">CBS 532.94</strain>
    </source>
</reference>
<feature type="region of interest" description="Disordered" evidence="1">
    <location>
        <begin position="199"/>
        <end position="283"/>
    </location>
</feature>
<evidence type="ECO:0000313" key="2">
    <source>
        <dbReference type="EMBL" id="KAK4236498.1"/>
    </source>
</evidence>
<feature type="compositionally biased region" description="Pro residues" evidence="1">
    <location>
        <begin position="15"/>
        <end position="27"/>
    </location>
</feature>
<organism evidence="2 3">
    <name type="scientific">Achaetomium macrosporum</name>
    <dbReference type="NCBI Taxonomy" id="79813"/>
    <lineage>
        <taxon>Eukaryota</taxon>
        <taxon>Fungi</taxon>
        <taxon>Dikarya</taxon>
        <taxon>Ascomycota</taxon>
        <taxon>Pezizomycotina</taxon>
        <taxon>Sordariomycetes</taxon>
        <taxon>Sordariomycetidae</taxon>
        <taxon>Sordariales</taxon>
        <taxon>Chaetomiaceae</taxon>
        <taxon>Achaetomium</taxon>
    </lineage>
</organism>
<name>A0AAN7C8U5_9PEZI</name>
<evidence type="ECO:0000256" key="1">
    <source>
        <dbReference type="SAM" id="MobiDB-lite"/>
    </source>
</evidence>
<keyword evidence="3" id="KW-1185">Reference proteome</keyword>
<sequence length="324" mass="35210">MDCERADSGATILPEAPPATPPHPPATPRIVPSPARVRRLPWPHERIDLSNPLPSPKDLGTSDNYTFLGKSYHLSSPPVATWDDCSYGWHGHSEEANLQQTTDPAVASGSGPPSTERPVPQSALDRTSSCSPASPTDRTDVGSLGSVISKLSLEEETESGVSPSTRLRHPFTGCGSGQDSPESGHKTERYTRVVHYHVSPRTCPSNNPGDAPRGNGAQNSRNSARRFRKTGADGTAGISQNHGGNAPDEESGDDSREHREKDRSGAGNNTNNRRAQPALDSPLACPFRKRNKERFNVRDHRQCTVPFKNFTYVKYVACSKRRGF</sequence>
<evidence type="ECO:0000313" key="3">
    <source>
        <dbReference type="Proteomes" id="UP001303760"/>
    </source>
</evidence>